<dbReference type="EMBL" id="DQ295240">
    <property type="protein sequence ID" value="ABC25343.1"/>
    <property type="molecule type" value="Genomic_DNA"/>
</dbReference>
<reference evidence="1" key="1">
    <citation type="journal article" date="2006" name="Appl. Environ. Microbiol.">
        <title>Comparative genomics of DNA fragments from six Antarctic marine planktonic bacteria.</title>
        <authorList>
            <person name="Grzymski J.J."/>
            <person name="Carter B.J."/>
            <person name="DeLong E.F."/>
            <person name="Feldman R.A."/>
            <person name="Ghadiri A."/>
            <person name="Murray A.E."/>
        </authorList>
    </citation>
    <scope>NUCLEOTIDE SEQUENCE</scope>
</reference>
<evidence type="ECO:0000313" key="1">
    <source>
        <dbReference type="EMBL" id="ABC25343.1"/>
    </source>
</evidence>
<proteinExistence type="predicted"/>
<protein>
    <submittedName>
        <fullName evidence="1">Uncharacterized protein</fullName>
    </submittedName>
</protein>
<organism evidence="1">
    <name type="scientific">uncultured marine bacterium Ant29B7</name>
    <dbReference type="NCBI Taxonomy" id="360426"/>
    <lineage>
        <taxon>Bacteria</taxon>
        <taxon>environmental samples</taxon>
    </lineage>
</organism>
<sequence>MAISKMMAVNTAIHCRPFPADLFMVNDLNGCFVGRNQAQ</sequence>
<dbReference type="AlphaFoldDB" id="Q2PY84"/>
<name>Q2PY84_9BACT</name>
<accession>Q2PY84</accession>